<dbReference type="InterPro" id="IPR046542">
    <property type="entry name" value="DUF6801"/>
</dbReference>
<keyword evidence="4" id="KW-1185">Reference proteome</keyword>
<feature type="chain" id="PRO_5020777441" description="DUF6801 domain-containing protein" evidence="1">
    <location>
        <begin position="25"/>
        <end position="301"/>
    </location>
</feature>
<dbReference type="Pfam" id="PF20611">
    <property type="entry name" value="DUF6801"/>
    <property type="match status" value="1"/>
</dbReference>
<feature type="signal peptide" evidence="1">
    <location>
        <begin position="1"/>
        <end position="24"/>
    </location>
</feature>
<evidence type="ECO:0000259" key="2">
    <source>
        <dbReference type="Pfam" id="PF20611"/>
    </source>
</evidence>
<keyword evidence="1" id="KW-0732">Signal</keyword>
<dbReference type="EMBL" id="SDWT01000003">
    <property type="protein sequence ID" value="RYB91090.1"/>
    <property type="molecule type" value="Genomic_DNA"/>
</dbReference>
<organism evidence="3 4">
    <name type="scientific">Nocardioides oleivorans</name>
    <dbReference type="NCBI Taxonomy" id="273676"/>
    <lineage>
        <taxon>Bacteria</taxon>
        <taxon>Bacillati</taxon>
        <taxon>Actinomycetota</taxon>
        <taxon>Actinomycetes</taxon>
        <taxon>Propionibacteriales</taxon>
        <taxon>Nocardioidaceae</taxon>
        <taxon>Nocardioides</taxon>
    </lineage>
</organism>
<proteinExistence type="predicted"/>
<name>A0A4Q2RQ57_9ACTN</name>
<dbReference type="RefSeq" id="WP_129401985.1">
    <property type="nucleotide sequence ID" value="NZ_SDWT01000003.1"/>
</dbReference>
<sequence>MKLKSSLALLGTLAVTTTALTALAAPAGAASGALAYACKDPLNRDFTFTVEADTNAPAAVKVGQSFTPTVTAKVTVPSALRETLAGLGAATVEGGTNAAGESTSFGFAVDGAAGQLPATVPVTPVPASGDLVVPATAVGTAITPAAVGTVKLTAGNFTAVLAGKTTSGGASTLSPYKVTCTLNPGQDATVDTVAVTADGTVPPTAAQETTTKVKASYAKKAKKIVATVKVGSDDKAATGKAKVLVKLGKKTVKKLTVSVKGGKARAVVKNVTKPGTYKVTVSYAGDDTHEKSKGKATVKVS</sequence>
<gene>
    <name evidence="3" type="ORF">EUA93_19380</name>
</gene>
<evidence type="ECO:0000313" key="4">
    <source>
        <dbReference type="Proteomes" id="UP000294071"/>
    </source>
</evidence>
<evidence type="ECO:0000313" key="3">
    <source>
        <dbReference type="EMBL" id="RYB91090.1"/>
    </source>
</evidence>
<dbReference type="AlphaFoldDB" id="A0A4Q2RQ57"/>
<evidence type="ECO:0000256" key="1">
    <source>
        <dbReference type="SAM" id="SignalP"/>
    </source>
</evidence>
<protein>
    <recommendedName>
        <fullName evidence="2">DUF6801 domain-containing protein</fullName>
    </recommendedName>
</protein>
<feature type="domain" description="DUF6801" evidence="2">
    <location>
        <begin position="36"/>
        <end position="189"/>
    </location>
</feature>
<dbReference type="Proteomes" id="UP000294071">
    <property type="component" value="Unassembled WGS sequence"/>
</dbReference>
<reference evidence="3 4" key="1">
    <citation type="submission" date="2019-01" db="EMBL/GenBank/DDBJ databases">
        <title>Novel species of Nocardioides.</title>
        <authorList>
            <person name="Liu Q."/>
            <person name="Xin Y.-H."/>
        </authorList>
    </citation>
    <scope>NUCLEOTIDE SEQUENCE [LARGE SCALE GENOMIC DNA]</scope>
    <source>
        <strain evidence="3 4">CGMCC 4.6882</strain>
    </source>
</reference>
<dbReference type="OrthoDB" id="4863392at2"/>
<accession>A0A4Q2RQ57</accession>
<comment type="caution">
    <text evidence="3">The sequence shown here is derived from an EMBL/GenBank/DDBJ whole genome shotgun (WGS) entry which is preliminary data.</text>
</comment>